<dbReference type="InterPro" id="IPR025886">
    <property type="entry name" value="PP2-like"/>
</dbReference>
<evidence type="ECO:0000313" key="1">
    <source>
        <dbReference type="EnsemblPlants" id="Kaladp0701s0004.1.v1.1"/>
    </source>
</evidence>
<dbReference type="EnsemblPlants" id="Kaladp0701s0004.1.v1.1">
    <property type="protein sequence ID" value="Kaladp0701s0004.1.v1.1"/>
    <property type="gene ID" value="Kaladp0701s0004.v1.1"/>
</dbReference>
<dbReference type="PANTHER" id="PTHR32278:SF111">
    <property type="entry name" value="F-BOX PROTEIN PP2-B12-RELATED"/>
    <property type="match status" value="1"/>
</dbReference>
<accession>A0A7N1A935</accession>
<dbReference type="Pfam" id="PF14299">
    <property type="entry name" value="PP2"/>
    <property type="match status" value="1"/>
</dbReference>
<organism evidence="1 2">
    <name type="scientific">Kalanchoe fedtschenkoi</name>
    <name type="common">Lavender scallops</name>
    <name type="synonym">South American air plant</name>
    <dbReference type="NCBI Taxonomy" id="63787"/>
    <lineage>
        <taxon>Eukaryota</taxon>
        <taxon>Viridiplantae</taxon>
        <taxon>Streptophyta</taxon>
        <taxon>Embryophyta</taxon>
        <taxon>Tracheophyta</taxon>
        <taxon>Spermatophyta</taxon>
        <taxon>Magnoliopsida</taxon>
        <taxon>eudicotyledons</taxon>
        <taxon>Gunneridae</taxon>
        <taxon>Pentapetalae</taxon>
        <taxon>Saxifragales</taxon>
        <taxon>Crassulaceae</taxon>
        <taxon>Kalanchoe</taxon>
    </lineage>
</organism>
<proteinExistence type="predicted"/>
<evidence type="ECO:0000313" key="2">
    <source>
        <dbReference type="Proteomes" id="UP000594263"/>
    </source>
</evidence>
<reference evidence="1" key="1">
    <citation type="submission" date="2021-01" db="UniProtKB">
        <authorList>
            <consortium name="EnsemblPlants"/>
        </authorList>
    </citation>
    <scope>IDENTIFICATION</scope>
</reference>
<dbReference type="AlphaFoldDB" id="A0A7N1A935"/>
<name>A0A7N1A935_KALFE</name>
<dbReference type="Gramene" id="Kaladp0701s0004.1.v1.1">
    <property type="protein sequence ID" value="Kaladp0701s0004.1.v1.1"/>
    <property type="gene ID" value="Kaladp0701s0004.v1.1"/>
</dbReference>
<dbReference type="Proteomes" id="UP000594263">
    <property type="component" value="Unplaced"/>
</dbReference>
<sequence length="278" mass="31131">MDINSSVSLSEKLGAHLEEAVATMDKLMWTDIASQKEATAAIKRGLVEEIAQLKAGGHDEEEPELNITKLEWEADTERVRTERLKLEEDMGRFRVFGARVGRQMQWSMGVKSQLIAARELRVASGDAPECWKWTSVPETRYAVAELLDVNMLDISGRINTSRLSPGIQYTAYLVFKLQDDHQGFDSSPPAEAYVGVAGGEQGLTKVSLVPRTDQTGSEVADEYPEERYYDGWTEVVLGEYLVKEDQEVELEIGLKEISGNCNEKKGLVILGIEMKTRW</sequence>
<protein>
    <submittedName>
        <fullName evidence="1">Uncharacterized protein</fullName>
    </submittedName>
</protein>
<keyword evidence="2" id="KW-1185">Reference proteome</keyword>
<dbReference type="PANTHER" id="PTHR32278">
    <property type="entry name" value="F-BOX DOMAIN-CONTAINING PROTEIN"/>
    <property type="match status" value="1"/>
</dbReference>